<dbReference type="InterPro" id="IPR008974">
    <property type="entry name" value="TRAF-like"/>
</dbReference>
<keyword evidence="4" id="KW-1185">Reference proteome</keyword>
<dbReference type="PANTHER" id="PTHR10131:SF157">
    <property type="entry name" value="RECEPTOR-ASSOCIATED FACTOR, PUTATIVE-RELATED"/>
    <property type="match status" value="1"/>
</dbReference>
<dbReference type="PROSITE" id="PS50144">
    <property type="entry name" value="MATH"/>
    <property type="match status" value="1"/>
</dbReference>
<feature type="compositionally biased region" description="Basic and acidic residues" evidence="1">
    <location>
        <begin position="793"/>
        <end position="808"/>
    </location>
</feature>
<dbReference type="SUPFAM" id="SSF49599">
    <property type="entry name" value="TRAF domain-like"/>
    <property type="match status" value="4"/>
</dbReference>
<dbReference type="Proteomes" id="UP000887116">
    <property type="component" value="Unassembled WGS sequence"/>
</dbReference>
<comment type="caution">
    <text evidence="3">The sequence shown here is derived from an EMBL/GenBank/DDBJ whole genome shotgun (WGS) entry which is preliminary data.</text>
</comment>
<reference evidence="3" key="1">
    <citation type="submission" date="2020-07" db="EMBL/GenBank/DDBJ databases">
        <title>Multicomponent nature underlies the extraordinary mechanical properties of spider dragline silk.</title>
        <authorList>
            <person name="Kono N."/>
            <person name="Nakamura H."/>
            <person name="Mori M."/>
            <person name="Yoshida Y."/>
            <person name="Ohtoshi R."/>
            <person name="Malay A.D."/>
            <person name="Moran D.A.P."/>
            <person name="Tomita M."/>
            <person name="Numata K."/>
            <person name="Arakawa K."/>
        </authorList>
    </citation>
    <scope>NUCLEOTIDE SEQUENCE</scope>
</reference>
<dbReference type="InterPro" id="IPR002083">
    <property type="entry name" value="MATH/TRAF_dom"/>
</dbReference>
<feature type="region of interest" description="Disordered" evidence="1">
    <location>
        <begin position="778"/>
        <end position="811"/>
    </location>
</feature>
<dbReference type="EMBL" id="BMAO01032787">
    <property type="protein sequence ID" value="GFQ84588.1"/>
    <property type="molecule type" value="Genomic_DNA"/>
</dbReference>
<evidence type="ECO:0000259" key="2">
    <source>
        <dbReference type="PROSITE" id="PS50144"/>
    </source>
</evidence>
<gene>
    <name evidence="3" type="primary">AVEN_208905_1</name>
    <name evidence="3" type="ORF">TNCT_182401</name>
</gene>
<dbReference type="GO" id="GO:0043122">
    <property type="term" value="P:regulation of canonical NF-kappaB signal transduction"/>
    <property type="evidence" value="ECO:0007669"/>
    <property type="project" value="TreeGrafter"/>
</dbReference>
<evidence type="ECO:0000256" key="1">
    <source>
        <dbReference type="SAM" id="MobiDB-lite"/>
    </source>
</evidence>
<name>A0A8X6KW62_TRICU</name>
<evidence type="ECO:0000313" key="3">
    <source>
        <dbReference type="EMBL" id="GFQ84588.1"/>
    </source>
</evidence>
<dbReference type="AlphaFoldDB" id="A0A8X6KW62"/>
<dbReference type="OrthoDB" id="6408195at2759"/>
<dbReference type="Pfam" id="PF21355">
    <property type="entry name" value="TRAF-mep_MATH"/>
    <property type="match status" value="3"/>
</dbReference>
<dbReference type="Gene3D" id="2.60.210.10">
    <property type="entry name" value="Apoptosis, Tumor Necrosis Factor Receptor Associated Protein 2, Chain A"/>
    <property type="match status" value="4"/>
</dbReference>
<organism evidence="3 4">
    <name type="scientific">Trichonephila clavata</name>
    <name type="common">Joro spider</name>
    <name type="synonym">Nephila clavata</name>
    <dbReference type="NCBI Taxonomy" id="2740835"/>
    <lineage>
        <taxon>Eukaryota</taxon>
        <taxon>Metazoa</taxon>
        <taxon>Ecdysozoa</taxon>
        <taxon>Arthropoda</taxon>
        <taxon>Chelicerata</taxon>
        <taxon>Arachnida</taxon>
        <taxon>Araneae</taxon>
        <taxon>Araneomorphae</taxon>
        <taxon>Entelegynae</taxon>
        <taxon>Araneoidea</taxon>
        <taxon>Nephilidae</taxon>
        <taxon>Trichonephila</taxon>
    </lineage>
</organism>
<protein>
    <recommendedName>
        <fullName evidence="2">MATH domain-containing protein</fullName>
    </recommendedName>
</protein>
<evidence type="ECO:0000313" key="4">
    <source>
        <dbReference type="Proteomes" id="UP000887116"/>
    </source>
</evidence>
<accession>A0A8X6KW62</accession>
<dbReference type="Pfam" id="PF22486">
    <property type="entry name" value="MATH_2"/>
    <property type="match status" value="1"/>
</dbReference>
<dbReference type="InterPro" id="IPR049342">
    <property type="entry name" value="TRAF1-6_MATH_dom"/>
</dbReference>
<dbReference type="PANTHER" id="PTHR10131">
    <property type="entry name" value="TNF RECEPTOR ASSOCIATED FACTOR"/>
    <property type="match status" value="1"/>
</dbReference>
<feature type="domain" description="MATH" evidence="2">
    <location>
        <begin position="391"/>
        <end position="536"/>
    </location>
</feature>
<feature type="compositionally biased region" description="Polar residues" evidence="1">
    <location>
        <begin position="779"/>
        <end position="792"/>
    </location>
</feature>
<sequence length="836" mass="94104">MCNRKSGKRVLFDLLNQRAWWCLIATLASGNGFSPLDFGQIPMSDVPADGTESPQRRDDTLPLAQVKELPSGPLVAEFDWLIPEILLQSTPPSQGHTHHGPVFLTARPGYKLRLAFTVGHTYSLDGLNYFGLWFSLVPGPYDETLQWPFPYALNLTLVSRGEVSLSQHVSLQQSLAQCRMRPGSEEIPNEGCGKAFLIPQEHVLTGPFLSRGELLVRATVFLERKNSIPKRTRVFMKGNQLVSEFLWEIDTLPSRHSPVTSEPFQLDSDGYLLQLQLTLAPEGKEVGLFVTLLPSPHDSALPWPFTLPFELALLDRRGGVDPGAGGTCPQVAFRKPHPDRPNPPCGFRKIGTLAALRARAFNGSGVVARFTAVLDKAPQKATVTIKDQYLVAEYVWRIPHIERKLHLAKADRLNNLLSDRFYSSEQGYLLQLQLKFQNRSLGLYLTLLEGANDALLQWPFDKPFTLSVVDQQQGPEDAVVSIDPSDPKVSQEACPESFWRPFGRNDACGSANALSYDQLYDRKFIRYGAILLKAVVFLEEIRPPRFASLTIEENFLSARFEWLVPDLQDKIRKVREGRLAFLDSEKFYLSSNGYRMMLRLYPEKGKGFVGLYAVLTKGAYDDELRWPFNHAYRLEVIPPSGRPTIQRTTHPGRGCPDIAFQKPDRELSEWSCGEGHMVAHDTLLKKSRPFSAKKDIHQGPLPYDERSRVLIGSQALPHKDNWTPTGSRPFPEQISGFQLKPNSFAKRVGRTLFESNPYISEIPPVGSHSFVQEERKELPQSSPYTKVSLESHSYTEEASTHVPKEHIKPPTYSEDEASIRFAITVFLQELAPPVPL</sequence>
<proteinExistence type="predicted"/>